<feature type="domain" description="Glycosyl hydrolase family 31 C-terminal" evidence="4">
    <location>
        <begin position="506"/>
        <end position="596"/>
    </location>
</feature>
<sequence length="793" mass="92573">MHKTKYSQFDPVAYEDSIVQGENYRFTILTSKLVRIEYSENNIFEDAQTKMVLNRKFKTPEFDVFESENHLKIVTKDLIIKYNKKEFSPYGLSVELNGEVNHPYRGVWHYGDETKNLGGTARTLDFIDGKTELEPGLMSKYGISVINDTNTPILLEDGWFKERESNQEDIYVFGYKTDYLEALNDYYLLTGPQPKLPRYALGNWWSRYYQYSEESYLNLLDSFYEERIPFSVAVIDMDWHLVDIPSNYGSKWTGFTWNRKLFPNPERFLTALKNRNFATTLNIHPAAGIRPFEKMYSEMARDLDVDWEHDEYIDFMPYSKKFMDASFKYIYHPNEKIGVDFWWIDWQQGPQNINDAEDPLWILNHYHFGDNQKNENLGITFSRYSGPGSHRYPIGFSGDTVISWDSLDFQPYFTATASNIGYGWWSHDIGGHRHGVRDDELMLRWIQFGVFSPINRLHSANSEFLVKEPWNYSAPYSELMSEYLRLRHKLIPYIYSMNVLSNESSLPLIQPMYYKHSDDDNSFEVPNQYYFGSELIVCPITQKVDKESLKGHFKMWLPEGKWYDLQSGLRYDGDRLMNIYRSIENMGLFIKEGSIIPLANLDNFTNSIDNPKKVDLIIGYGSSGEFILREDFTGKEKVEKGALTKINFNQSDKRVIINPTKGNLKAIPRTRSWKLKIYGAKIDRAEIKVDDKKIEVNGIYNSKLNSTDIEIPEYAPEKEISIAFKEIHSVDSYNFRLDKIMCFLQQAQMSNLDKESLLKICKSNKKLKHVLSEIGSFEASDSILNAIQEILLA</sequence>
<gene>
    <name evidence="5" type="ORF">FEZ33_10035</name>
</gene>
<dbReference type="InterPro" id="IPR048395">
    <property type="entry name" value="Glyco_hydro_31_C"/>
</dbReference>
<name>A0A5R9DXV0_9LACT</name>
<dbReference type="InterPro" id="IPR013780">
    <property type="entry name" value="Glyco_hydro_b"/>
</dbReference>
<dbReference type="PANTHER" id="PTHR22762:SF89">
    <property type="entry name" value="ALPHA-XYLOSIDASE"/>
    <property type="match status" value="1"/>
</dbReference>
<dbReference type="GO" id="GO:0005975">
    <property type="term" value="P:carbohydrate metabolic process"/>
    <property type="evidence" value="ECO:0007669"/>
    <property type="project" value="InterPro"/>
</dbReference>
<comment type="caution">
    <text evidence="5">The sequence shown here is derived from an EMBL/GenBank/DDBJ whole genome shotgun (WGS) entry which is preliminary data.</text>
</comment>
<evidence type="ECO:0000259" key="4">
    <source>
        <dbReference type="Pfam" id="PF21365"/>
    </source>
</evidence>
<dbReference type="Pfam" id="PF21365">
    <property type="entry name" value="Glyco_hydro_31_3rd"/>
    <property type="match status" value="1"/>
</dbReference>
<dbReference type="Proteomes" id="UP000306420">
    <property type="component" value="Unassembled WGS sequence"/>
</dbReference>
<dbReference type="EMBL" id="VBSP01000045">
    <property type="protein sequence ID" value="TLQ39871.1"/>
    <property type="molecule type" value="Genomic_DNA"/>
</dbReference>
<dbReference type="AlphaFoldDB" id="A0A5R9DXV0"/>
<dbReference type="InterPro" id="IPR000322">
    <property type="entry name" value="Glyco_hydro_31_TIM"/>
</dbReference>
<dbReference type="CDD" id="cd06595">
    <property type="entry name" value="GH31_u1"/>
    <property type="match status" value="1"/>
</dbReference>
<dbReference type="SUPFAM" id="SSF51011">
    <property type="entry name" value="Glycosyl hydrolase domain"/>
    <property type="match status" value="1"/>
</dbReference>
<keyword evidence="2" id="KW-0326">Glycosidase</keyword>
<dbReference type="Gene3D" id="2.60.40.1180">
    <property type="entry name" value="Golgi alpha-mannosidase II"/>
    <property type="match status" value="2"/>
</dbReference>
<dbReference type="RefSeq" id="WP_138405252.1">
    <property type="nucleotide sequence ID" value="NZ_VBSP01000045.1"/>
</dbReference>
<accession>A0A5R9DXV0</accession>
<proteinExistence type="inferred from homology"/>
<dbReference type="Gene3D" id="3.20.20.80">
    <property type="entry name" value="Glycosidases"/>
    <property type="match status" value="1"/>
</dbReference>
<dbReference type="Pfam" id="PF01055">
    <property type="entry name" value="Glyco_hydro_31_2nd"/>
    <property type="match status" value="1"/>
</dbReference>
<dbReference type="OrthoDB" id="176168at2"/>
<dbReference type="GO" id="GO:0006491">
    <property type="term" value="P:N-glycan processing"/>
    <property type="evidence" value="ECO:0007669"/>
    <property type="project" value="TreeGrafter"/>
</dbReference>
<dbReference type="InterPro" id="IPR017853">
    <property type="entry name" value="GH"/>
</dbReference>
<evidence type="ECO:0000313" key="5">
    <source>
        <dbReference type="EMBL" id="TLQ39871.1"/>
    </source>
</evidence>
<protein>
    <submittedName>
        <fullName evidence="5">DUF4968 domain-containing protein</fullName>
    </submittedName>
</protein>
<organism evidence="5 6">
    <name type="scientific">Ruoffia tabacinasalis</name>
    <dbReference type="NCBI Taxonomy" id="87458"/>
    <lineage>
        <taxon>Bacteria</taxon>
        <taxon>Bacillati</taxon>
        <taxon>Bacillota</taxon>
        <taxon>Bacilli</taxon>
        <taxon>Lactobacillales</taxon>
        <taxon>Aerococcaceae</taxon>
        <taxon>Ruoffia</taxon>
    </lineage>
</organism>
<reference evidence="5 6" key="1">
    <citation type="submission" date="2019-05" db="EMBL/GenBank/DDBJ databases">
        <title>The metagenome of a microbial culture collection derived from dairy environment covers the genomic content of the human microbiome.</title>
        <authorList>
            <person name="Roder T."/>
            <person name="Wuthrich D."/>
            <person name="Sattari Z."/>
            <person name="Von Ah U."/>
            <person name="Bar C."/>
            <person name="Ronchi F."/>
            <person name="Macpherson A.J."/>
            <person name="Ganal-Vonarburg S.C."/>
            <person name="Bruggmann R."/>
            <person name="Vergeres G."/>
        </authorList>
    </citation>
    <scope>NUCLEOTIDE SEQUENCE [LARGE SCALE GENOMIC DNA]</scope>
    <source>
        <strain evidence="5 6">FAM 24227</strain>
    </source>
</reference>
<comment type="similarity">
    <text evidence="1 2">Belongs to the glycosyl hydrolase 31 family.</text>
</comment>
<keyword evidence="2" id="KW-0378">Hydrolase</keyword>
<evidence type="ECO:0000256" key="2">
    <source>
        <dbReference type="RuleBase" id="RU361185"/>
    </source>
</evidence>
<dbReference type="GO" id="GO:0090599">
    <property type="term" value="F:alpha-glucosidase activity"/>
    <property type="evidence" value="ECO:0007669"/>
    <property type="project" value="TreeGrafter"/>
</dbReference>
<feature type="domain" description="Glycoside hydrolase family 31 TIM barrel" evidence="3">
    <location>
        <begin position="194"/>
        <end position="497"/>
    </location>
</feature>
<dbReference type="Gene3D" id="2.60.40.1760">
    <property type="entry name" value="glycosyl hydrolase (family 31)"/>
    <property type="match status" value="1"/>
</dbReference>
<evidence type="ECO:0000313" key="6">
    <source>
        <dbReference type="Proteomes" id="UP000306420"/>
    </source>
</evidence>
<dbReference type="SUPFAM" id="SSF51445">
    <property type="entry name" value="(Trans)glycosidases"/>
    <property type="match status" value="1"/>
</dbReference>
<evidence type="ECO:0000256" key="1">
    <source>
        <dbReference type="ARBA" id="ARBA00007806"/>
    </source>
</evidence>
<dbReference type="PANTHER" id="PTHR22762">
    <property type="entry name" value="ALPHA-GLUCOSIDASE"/>
    <property type="match status" value="1"/>
</dbReference>
<evidence type="ECO:0000259" key="3">
    <source>
        <dbReference type="Pfam" id="PF01055"/>
    </source>
</evidence>